<dbReference type="Pfam" id="PF13302">
    <property type="entry name" value="Acetyltransf_3"/>
    <property type="match status" value="1"/>
</dbReference>
<dbReference type="InterPro" id="IPR051531">
    <property type="entry name" value="N-acetyltransferase"/>
</dbReference>
<evidence type="ECO:0000256" key="2">
    <source>
        <dbReference type="ARBA" id="ARBA00023315"/>
    </source>
</evidence>
<dbReference type="InterPro" id="IPR000182">
    <property type="entry name" value="GNAT_dom"/>
</dbReference>
<dbReference type="AlphaFoldDB" id="A0A268NVT2"/>
<proteinExistence type="inferred from homology"/>
<dbReference type="GO" id="GO:0016747">
    <property type="term" value="F:acyltransferase activity, transferring groups other than amino-acyl groups"/>
    <property type="evidence" value="ECO:0007669"/>
    <property type="project" value="InterPro"/>
</dbReference>
<dbReference type="PANTHER" id="PTHR43792:SF8">
    <property type="entry name" value="[RIBOSOMAL PROTEIN US5]-ALANINE N-ACETYLTRANSFERASE"/>
    <property type="match status" value="1"/>
</dbReference>
<dbReference type="PANTHER" id="PTHR43792">
    <property type="entry name" value="GNAT FAMILY, PUTATIVE (AFU_ORTHOLOGUE AFUA_3G00765)-RELATED-RELATED"/>
    <property type="match status" value="1"/>
</dbReference>
<organism evidence="5 6">
    <name type="scientific">Shouchella clausii</name>
    <name type="common">Alkalihalobacillus clausii</name>
    <dbReference type="NCBI Taxonomy" id="79880"/>
    <lineage>
        <taxon>Bacteria</taxon>
        <taxon>Bacillati</taxon>
        <taxon>Bacillota</taxon>
        <taxon>Bacilli</taxon>
        <taxon>Bacillales</taxon>
        <taxon>Bacillaceae</taxon>
        <taxon>Shouchella</taxon>
    </lineage>
</organism>
<accession>A0A268NVT2</accession>
<dbReference type="InterPro" id="IPR016181">
    <property type="entry name" value="Acyl_CoA_acyltransferase"/>
</dbReference>
<dbReference type="Proteomes" id="UP000216207">
    <property type="component" value="Unassembled WGS sequence"/>
</dbReference>
<reference evidence="5 6" key="1">
    <citation type="submission" date="2017-07" db="EMBL/GenBank/DDBJ databases">
        <title>Isolation and whole genome analysis of endospore-forming bacteria from heroin.</title>
        <authorList>
            <person name="Kalinowski J."/>
            <person name="Ahrens B."/>
            <person name="Al-Dilaimi A."/>
            <person name="Winkler A."/>
            <person name="Wibberg D."/>
            <person name="Schleenbecker U."/>
            <person name="Ruckert C."/>
            <person name="Wolfel R."/>
            <person name="Grass G."/>
        </authorList>
    </citation>
    <scope>NUCLEOTIDE SEQUENCE [LARGE SCALE GENOMIC DNA]</scope>
    <source>
        <strain evidence="5 6">7539</strain>
    </source>
</reference>
<keyword evidence="2" id="KW-0012">Acyltransferase</keyword>
<keyword evidence="1 5" id="KW-0808">Transferase</keyword>
<evidence type="ECO:0000256" key="1">
    <source>
        <dbReference type="ARBA" id="ARBA00022679"/>
    </source>
</evidence>
<evidence type="ECO:0000313" key="5">
    <source>
        <dbReference type="EMBL" id="PAE87359.1"/>
    </source>
</evidence>
<comment type="similarity">
    <text evidence="3">Belongs to the acetyltransferase family. RimJ subfamily.</text>
</comment>
<dbReference type="Gene3D" id="3.40.630.30">
    <property type="match status" value="1"/>
</dbReference>
<feature type="domain" description="N-acetyltransferase" evidence="4">
    <location>
        <begin position="15"/>
        <end position="170"/>
    </location>
</feature>
<dbReference type="RefSeq" id="WP_035202360.1">
    <property type="nucleotide sequence ID" value="NZ_CP012475.1"/>
</dbReference>
<evidence type="ECO:0000256" key="3">
    <source>
        <dbReference type="ARBA" id="ARBA00038502"/>
    </source>
</evidence>
<comment type="caution">
    <text evidence="5">The sequence shown here is derived from an EMBL/GenBank/DDBJ whole genome shotgun (WGS) entry which is preliminary data.</text>
</comment>
<gene>
    <name evidence="5" type="ORF">CHH72_18795</name>
</gene>
<dbReference type="PROSITE" id="PS51186">
    <property type="entry name" value="GNAT"/>
    <property type="match status" value="1"/>
</dbReference>
<dbReference type="SUPFAM" id="SSF55729">
    <property type="entry name" value="Acyl-CoA N-acyltransferases (Nat)"/>
    <property type="match status" value="1"/>
</dbReference>
<dbReference type="EMBL" id="NPCC01000035">
    <property type="protein sequence ID" value="PAE87359.1"/>
    <property type="molecule type" value="Genomic_DNA"/>
</dbReference>
<evidence type="ECO:0000259" key="4">
    <source>
        <dbReference type="PROSITE" id="PS51186"/>
    </source>
</evidence>
<protein>
    <submittedName>
        <fullName evidence="5">N-acetyltransferase</fullName>
    </submittedName>
</protein>
<name>A0A268NVT2_SHOCL</name>
<sequence length="182" mass="21315">MVYNRGDRTITTERLRLRLFTKEDAQNVVELCNNYNLYKSTLHLPYPYSIDCALSWIANHEQNFELEQSYEFAITDKESGQLYGAIAITNDKEHKNGEIGYWIGEPYWGKGYGTEAAKAVIEFAFREKHYHRVYGHYFKKNPASGKVMEKCGMKYEGTLKEHIYKIDAFEDVFCYGIINPYK</sequence>
<evidence type="ECO:0000313" key="6">
    <source>
        <dbReference type="Proteomes" id="UP000216207"/>
    </source>
</evidence>
<dbReference type="CDD" id="cd04301">
    <property type="entry name" value="NAT_SF"/>
    <property type="match status" value="1"/>
</dbReference>